<evidence type="ECO:0000313" key="6">
    <source>
        <dbReference type="EMBL" id="MBC5730348.1"/>
    </source>
</evidence>
<gene>
    <name evidence="6" type="ORF">H8S34_05815</name>
</gene>
<keyword evidence="2" id="KW-0645">Protease</keyword>
<dbReference type="InterPro" id="IPR000064">
    <property type="entry name" value="NLP_P60_dom"/>
</dbReference>
<evidence type="ECO:0000313" key="7">
    <source>
        <dbReference type="Proteomes" id="UP000660021"/>
    </source>
</evidence>
<keyword evidence="7" id="KW-1185">Reference proteome</keyword>
<dbReference type="Pfam" id="PF00877">
    <property type="entry name" value="NLPC_P60"/>
    <property type="match status" value="1"/>
</dbReference>
<feature type="domain" description="NlpC/P60" evidence="5">
    <location>
        <begin position="147"/>
        <end position="269"/>
    </location>
</feature>
<dbReference type="PANTHER" id="PTHR47053:SF1">
    <property type="entry name" value="MUREIN DD-ENDOPEPTIDASE MEPH-RELATED"/>
    <property type="match status" value="1"/>
</dbReference>
<dbReference type="EMBL" id="JACOPR010000003">
    <property type="protein sequence ID" value="MBC5730348.1"/>
    <property type="molecule type" value="Genomic_DNA"/>
</dbReference>
<dbReference type="PROSITE" id="PS51935">
    <property type="entry name" value="NLPC_P60"/>
    <property type="match status" value="1"/>
</dbReference>
<evidence type="ECO:0000256" key="4">
    <source>
        <dbReference type="ARBA" id="ARBA00022807"/>
    </source>
</evidence>
<keyword evidence="3" id="KW-0378">Hydrolase</keyword>
<comment type="similarity">
    <text evidence="1">Belongs to the peptidase C40 family.</text>
</comment>
<dbReference type="Gene3D" id="2.30.30.40">
    <property type="entry name" value="SH3 Domains"/>
    <property type="match status" value="2"/>
</dbReference>
<keyword evidence="4" id="KW-0788">Thiol protease</keyword>
<evidence type="ECO:0000256" key="3">
    <source>
        <dbReference type="ARBA" id="ARBA00022801"/>
    </source>
</evidence>
<name>A0ABR7HS52_9FIRM</name>
<organism evidence="6 7">
    <name type="scientific">Pseudoflavonifractor hominis</name>
    <dbReference type="NCBI Taxonomy" id="2763059"/>
    <lineage>
        <taxon>Bacteria</taxon>
        <taxon>Bacillati</taxon>
        <taxon>Bacillota</taxon>
        <taxon>Clostridia</taxon>
        <taxon>Eubacteriales</taxon>
        <taxon>Oscillospiraceae</taxon>
        <taxon>Pseudoflavonifractor</taxon>
    </lineage>
</organism>
<evidence type="ECO:0000256" key="2">
    <source>
        <dbReference type="ARBA" id="ARBA00022670"/>
    </source>
</evidence>
<dbReference type="InterPro" id="IPR038765">
    <property type="entry name" value="Papain-like_cys_pep_sf"/>
</dbReference>
<dbReference type="Proteomes" id="UP000660021">
    <property type="component" value="Unassembled WGS sequence"/>
</dbReference>
<dbReference type="Gene3D" id="3.90.1720.10">
    <property type="entry name" value="endopeptidase domain like (from Nostoc punctiforme)"/>
    <property type="match status" value="1"/>
</dbReference>
<proteinExistence type="inferred from homology"/>
<dbReference type="InterPro" id="IPR051202">
    <property type="entry name" value="Peptidase_C40"/>
</dbReference>
<dbReference type="RefSeq" id="WP_101691194.1">
    <property type="nucleotide sequence ID" value="NZ_JACOPR010000003.1"/>
</dbReference>
<dbReference type="InterPro" id="IPR003646">
    <property type="entry name" value="SH3-like_bac-type"/>
</dbReference>
<dbReference type="Pfam" id="PF08239">
    <property type="entry name" value="SH3_3"/>
    <property type="match status" value="1"/>
</dbReference>
<dbReference type="PANTHER" id="PTHR47053">
    <property type="entry name" value="MUREIN DD-ENDOPEPTIDASE MEPH-RELATED"/>
    <property type="match status" value="1"/>
</dbReference>
<evidence type="ECO:0000256" key="1">
    <source>
        <dbReference type="ARBA" id="ARBA00007074"/>
    </source>
</evidence>
<protein>
    <submittedName>
        <fullName evidence="6">C40 family peptidase</fullName>
    </submittedName>
</protein>
<accession>A0ABR7HS52</accession>
<dbReference type="SUPFAM" id="SSF54001">
    <property type="entry name" value="Cysteine proteinases"/>
    <property type="match status" value="1"/>
</dbReference>
<evidence type="ECO:0000259" key="5">
    <source>
        <dbReference type="PROSITE" id="PS51935"/>
    </source>
</evidence>
<sequence>MKALVNSPICPLKSRPHMQSELADEVLYGSTVEILEDTCAGWYRIRTPYRYEGYAPAEGLLFGEHNVARWEALPKQIVRKGVCDVLSAPMVEGWCVETLTRGALVAVKGTPDERGWQRVSLCDGREGFTKTSFLAPYHTAPAFAEEDALRAAFVETAMTYLGTHYRWGGKTPLGIDCSGLTSMSYLLNGVTIYRDAHIKEGFPLHEIPRSDIRPGDLLFFPGHVALYLGEGKYIHSTARNGSDGVVINSLNPGDPDYREDLDKGMTAAGSIF</sequence>
<reference evidence="6 7" key="1">
    <citation type="submission" date="2020-08" db="EMBL/GenBank/DDBJ databases">
        <title>Genome public.</title>
        <authorList>
            <person name="Liu C."/>
            <person name="Sun Q."/>
        </authorList>
    </citation>
    <scope>NUCLEOTIDE SEQUENCE [LARGE SCALE GENOMIC DNA]</scope>
    <source>
        <strain evidence="6 7">New-38</strain>
    </source>
</reference>
<comment type="caution">
    <text evidence="6">The sequence shown here is derived from an EMBL/GenBank/DDBJ whole genome shotgun (WGS) entry which is preliminary data.</text>
</comment>